<feature type="compositionally biased region" description="Basic residues" evidence="1">
    <location>
        <begin position="40"/>
        <end position="53"/>
    </location>
</feature>
<gene>
    <name evidence="2" type="ORF">KCG48_00220</name>
</gene>
<evidence type="ECO:0000256" key="1">
    <source>
        <dbReference type="SAM" id="MobiDB-lite"/>
    </source>
</evidence>
<organism evidence="2 3">
    <name type="scientific">Proteiniclasticum sediminis</name>
    <dbReference type="NCBI Taxonomy" id="2804028"/>
    <lineage>
        <taxon>Bacteria</taxon>
        <taxon>Bacillati</taxon>
        <taxon>Bacillota</taxon>
        <taxon>Clostridia</taxon>
        <taxon>Eubacteriales</taxon>
        <taxon>Clostridiaceae</taxon>
        <taxon>Proteiniclasticum</taxon>
    </lineage>
</organism>
<feature type="region of interest" description="Disordered" evidence="1">
    <location>
        <begin position="16"/>
        <end position="53"/>
    </location>
</feature>
<evidence type="ECO:0000313" key="2">
    <source>
        <dbReference type="EMBL" id="MBR0574753.1"/>
    </source>
</evidence>
<sequence>MAITAEQKKKLQEIIDQKKAKGQKKTALDRPDTQMGSTRKAFKNKKHGGVFDK</sequence>
<dbReference type="Proteomes" id="UP000675379">
    <property type="component" value="Unassembled WGS sequence"/>
</dbReference>
<proteinExistence type="predicted"/>
<keyword evidence="3" id="KW-1185">Reference proteome</keyword>
<dbReference type="EMBL" id="JAGSCS010000001">
    <property type="protein sequence ID" value="MBR0574753.1"/>
    <property type="molecule type" value="Genomic_DNA"/>
</dbReference>
<dbReference type="RefSeq" id="WP_211799276.1">
    <property type="nucleotide sequence ID" value="NZ_JAGSCS010000001.1"/>
</dbReference>
<accession>A0A941HPU5</accession>
<evidence type="ECO:0000313" key="3">
    <source>
        <dbReference type="Proteomes" id="UP000675379"/>
    </source>
</evidence>
<protein>
    <submittedName>
        <fullName evidence="2">Uncharacterized protein</fullName>
    </submittedName>
</protein>
<name>A0A941HPU5_9CLOT</name>
<comment type="caution">
    <text evidence="2">The sequence shown here is derived from an EMBL/GenBank/DDBJ whole genome shotgun (WGS) entry which is preliminary data.</text>
</comment>
<reference evidence="2" key="1">
    <citation type="submission" date="2021-04" db="EMBL/GenBank/DDBJ databases">
        <title>Proteiniclasticum sedimins sp. nov., an obligate anaerobic bacterium isolated from anaerobic sludge.</title>
        <authorList>
            <person name="Liu J."/>
        </authorList>
    </citation>
    <scope>NUCLEOTIDE SEQUENCE</scope>
    <source>
        <strain evidence="2">BAD-10</strain>
    </source>
</reference>
<dbReference type="AlphaFoldDB" id="A0A941HPU5"/>